<gene>
    <name evidence="1" type="ORF">EG359_02630</name>
    <name evidence="2" type="ORF">SAMN05421768_101835</name>
</gene>
<sequence length="199" mass="23588">MAKLKVSNPNATLKDIVKPHQFNYKLTTGEKVNGKQFSISGEELIILISDFFKKHFQINESNYEKYREFQINEYDKTIKNINEKRRKLQLQINHVSSLMENYARNFNRQNNPDELQKKVFQEDIQKYQDQIDYLQKEIGKLTVSHRNAILELDAFIGGLVKINEMYDDAEYVRKRKITLLFFSNITITSEKLLVFNTKP</sequence>
<reference evidence="2 3" key="1">
    <citation type="submission" date="2017-01" db="EMBL/GenBank/DDBJ databases">
        <authorList>
            <person name="Mah S.A."/>
            <person name="Swanson W.J."/>
            <person name="Moy G.W."/>
            <person name="Vacquier V.D."/>
        </authorList>
    </citation>
    <scope>NUCLEOTIDE SEQUENCE [LARGE SCALE GENOMIC DNA]</scope>
    <source>
        <strain evidence="2 3">DSM 16927</strain>
    </source>
</reference>
<proteinExistence type="predicted"/>
<dbReference type="OrthoDB" id="9964306at2"/>
<dbReference type="EMBL" id="CP033926">
    <property type="protein sequence ID" value="AZA98568.1"/>
    <property type="molecule type" value="Genomic_DNA"/>
</dbReference>
<accession>A0A1N7HYY1</accession>
<evidence type="ECO:0000313" key="2">
    <source>
        <dbReference type="EMBL" id="SIS30033.1"/>
    </source>
</evidence>
<organism evidence="2 3">
    <name type="scientific">Chryseobacterium joostei</name>
    <dbReference type="NCBI Taxonomy" id="112234"/>
    <lineage>
        <taxon>Bacteria</taxon>
        <taxon>Pseudomonadati</taxon>
        <taxon>Bacteroidota</taxon>
        <taxon>Flavobacteriia</taxon>
        <taxon>Flavobacteriales</taxon>
        <taxon>Weeksellaceae</taxon>
        <taxon>Chryseobacterium group</taxon>
        <taxon>Chryseobacterium</taxon>
    </lineage>
</organism>
<dbReference type="EMBL" id="FTNZ01000001">
    <property type="protein sequence ID" value="SIS30033.1"/>
    <property type="molecule type" value="Genomic_DNA"/>
</dbReference>
<dbReference type="STRING" id="112234.SAMN05421768_101835"/>
<evidence type="ECO:0000313" key="1">
    <source>
        <dbReference type="EMBL" id="AZA98568.1"/>
    </source>
</evidence>
<dbReference type="AlphaFoldDB" id="A0A1N7HYY1"/>
<evidence type="ECO:0000313" key="4">
    <source>
        <dbReference type="Proteomes" id="UP000279541"/>
    </source>
</evidence>
<dbReference type="RefSeq" id="WP_076352047.1">
    <property type="nucleotide sequence ID" value="NZ_CP033926.1"/>
</dbReference>
<name>A0A1N7HYY1_9FLAO</name>
<dbReference type="Proteomes" id="UP000186106">
    <property type="component" value="Unassembled WGS sequence"/>
</dbReference>
<evidence type="ECO:0000313" key="3">
    <source>
        <dbReference type="Proteomes" id="UP000186106"/>
    </source>
</evidence>
<keyword evidence="4" id="KW-1185">Reference proteome</keyword>
<dbReference type="Proteomes" id="UP000279541">
    <property type="component" value="Chromosome"/>
</dbReference>
<protein>
    <submittedName>
        <fullName evidence="2">Uncharacterized protein</fullName>
    </submittedName>
</protein>
<reference evidence="1 4" key="2">
    <citation type="submission" date="2018-11" db="EMBL/GenBank/DDBJ databases">
        <title>Proposal to divide the Flavobacteriaceae and reorganize its genera based on Amino Acid Identity values calculated from whole genome sequences.</title>
        <authorList>
            <person name="Nicholson A.C."/>
            <person name="Gulvik C.A."/>
            <person name="Whitney A.M."/>
            <person name="Humrighouse B.W."/>
            <person name="Bell M."/>
            <person name="Holmes B."/>
            <person name="Steigerwalt A.G."/>
            <person name="Villarma A."/>
            <person name="Sheth M."/>
            <person name="Batra D."/>
            <person name="Pryor J."/>
            <person name="Bernardet J.-F."/>
            <person name="Hugo C."/>
            <person name="Kampfer P."/>
            <person name="Newman J."/>
            <person name="McQuiston J.R."/>
        </authorList>
    </citation>
    <scope>NUCLEOTIDE SEQUENCE [LARGE SCALE GENOMIC DNA]</scope>
    <source>
        <strain evidence="1 4">DSM 16927</strain>
    </source>
</reference>
<dbReference type="KEGG" id="cjt:EG359_02630"/>